<evidence type="ECO:0000313" key="2">
    <source>
        <dbReference type="EMBL" id="TID17280.1"/>
    </source>
</evidence>
<dbReference type="OrthoDB" id="4097129at2759"/>
<dbReference type="InterPro" id="IPR043502">
    <property type="entry name" value="DNA/RNA_pol_sf"/>
</dbReference>
<sequence>MDYIFHSTPTWPDNPSLAYDNYINSIHQKKRLLYKVLRYYPGFNLSNTTPNQEIDDLHPTTIESFKFLRSRFKNSTEQTTFSHEIINESNSFYEKLYSHQPQHPHHFEEIQSFLNPCQERLTQDEQKTLTAAFTDDEMETHLAKLVRDGPSAPGWDQITYRQWKQCWNHSKDHITQLGNAVLECRIKKGDSFAKVLIKLIPKKSYNKQAPKIDDLRPISLTNTIFRLINYCITQRLMPIANRIILFNQQAFLADRNIHFNIEATKIVAQNIHSHSYTNHPHLFMIDLKKAFDTLSHQYISELLKHLGFPTSFVSSVILQSSISDAQILNGKMISNFHIKLARGVRQGLPFSPVIFNLALEPLLRKLQRTLVGINYSPSPPSPHSQQPQTLQTRIKTLAFADDIILFNDGIEDLQKGLLITSNFSKISHLQLNSKKSCAYVNESSVEFLTNFSKDNNIEVQISSLAENPNYLGVHLIYTDWDHMITSLKQRLRKITFMDLNLYQRVVAINTYIYSTIYFHDQHDPIPDEKLKDFENYVKEAIRNFLPHKIPKSRIFWHHPHSKGGLGLLNLSYQLRGRRAYYISLLFENDSSVQYISAHPLTQMLRTIAQASADTIVRNLFSNRNFANQLQSTVRDRNRLPSVAEIHRSGIPDRRPMKRHLDDLKAVFRPWEVVVDLSTLAEQINDRTDLTENPSNSVFRLTLNPVAQYANFIPFIEAWYNTVTLPADRTKIKILHLSYLKYSRLSKKPPPKTVEFVETWNSDSPINSESFRQQSEKICHHLALKDTISYWEKHISLPEKTWSKLLERISKLHNQHHVLFNEVFELHTGLLNKAFIPP</sequence>
<evidence type="ECO:0000259" key="1">
    <source>
        <dbReference type="PROSITE" id="PS50878"/>
    </source>
</evidence>
<proteinExistence type="predicted"/>
<dbReference type="InterPro" id="IPR000477">
    <property type="entry name" value="RT_dom"/>
</dbReference>
<dbReference type="PANTHER" id="PTHR31635:SF196">
    <property type="entry name" value="REVERSE TRANSCRIPTASE DOMAIN-CONTAINING PROTEIN-RELATED"/>
    <property type="match status" value="1"/>
</dbReference>
<feature type="non-terminal residue" evidence="2">
    <location>
        <position position="837"/>
    </location>
</feature>
<comment type="caution">
    <text evidence="2">The sequence shown here is derived from an EMBL/GenBank/DDBJ whole genome shotgun (WGS) entry which is preliminary data.</text>
</comment>
<dbReference type="AlphaFoldDB" id="A0A4T0WXC4"/>
<feature type="domain" description="Reverse transcriptase" evidence="1">
    <location>
        <begin position="181"/>
        <end position="475"/>
    </location>
</feature>
<gene>
    <name evidence="2" type="ORF">CANINC_004011</name>
</gene>
<dbReference type="PROSITE" id="PS50878">
    <property type="entry name" value="RT_POL"/>
    <property type="match status" value="1"/>
</dbReference>
<dbReference type="STRING" id="52247.A0A4T0WXC4"/>
<dbReference type="PANTHER" id="PTHR31635">
    <property type="entry name" value="REVERSE TRANSCRIPTASE DOMAIN-CONTAINING PROTEIN-RELATED"/>
    <property type="match status" value="1"/>
</dbReference>
<evidence type="ECO:0000313" key="3">
    <source>
        <dbReference type="Proteomes" id="UP000307173"/>
    </source>
</evidence>
<name>A0A4T0WXC4_9ASCO</name>
<accession>A0A4T0WXC4</accession>
<protein>
    <recommendedName>
        <fullName evidence="1">Reverse transcriptase domain-containing protein</fullName>
    </recommendedName>
</protein>
<reference evidence="2 3" key="1">
    <citation type="journal article" date="2019" name="Front. Genet.">
        <title>Whole-Genome Sequencing of the Opportunistic Yeast Pathogen Candida inconspicua Uncovers Its Hybrid Origin.</title>
        <authorList>
            <person name="Mixao V."/>
            <person name="Hansen A.P."/>
            <person name="Saus E."/>
            <person name="Boekhout T."/>
            <person name="Lass-Florl C."/>
            <person name="Gabaldon T."/>
        </authorList>
    </citation>
    <scope>NUCLEOTIDE SEQUENCE [LARGE SCALE GENOMIC DNA]</scope>
    <source>
        <strain evidence="2 3">CBS 180</strain>
    </source>
</reference>
<organism evidence="2 3">
    <name type="scientific">Pichia inconspicua</name>
    <dbReference type="NCBI Taxonomy" id="52247"/>
    <lineage>
        <taxon>Eukaryota</taxon>
        <taxon>Fungi</taxon>
        <taxon>Dikarya</taxon>
        <taxon>Ascomycota</taxon>
        <taxon>Saccharomycotina</taxon>
        <taxon>Pichiomycetes</taxon>
        <taxon>Pichiales</taxon>
        <taxon>Pichiaceae</taxon>
        <taxon>Pichia</taxon>
    </lineage>
</organism>
<dbReference type="CDD" id="cd01650">
    <property type="entry name" value="RT_nLTR_like"/>
    <property type="match status" value="1"/>
</dbReference>
<dbReference type="EMBL" id="SELW01000635">
    <property type="protein sequence ID" value="TID17280.1"/>
    <property type="molecule type" value="Genomic_DNA"/>
</dbReference>
<dbReference type="SUPFAM" id="SSF56672">
    <property type="entry name" value="DNA/RNA polymerases"/>
    <property type="match status" value="1"/>
</dbReference>
<dbReference type="Pfam" id="PF00078">
    <property type="entry name" value="RVT_1"/>
    <property type="match status" value="1"/>
</dbReference>
<dbReference type="Proteomes" id="UP000307173">
    <property type="component" value="Unassembled WGS sequence"/>
</dbReference>
<keyword evidence="3" id="KW-1185">Reference proteome</keyword>